<accession>A0A6J8EB79</accession>
<evidence type="ECO:0000256" key="1">
    <source>
        <dbReference type="SAM" id="Phobius"/>
    </source>
</evidence>
<keyword evidence="1" id="KW-1133">Transmembrane helix</keyword>
<dbReference type="Proteomes" id="UP000507470">
    <property type="component" value="Unassembled WGS sequence"/>
</dbReference>
<organism evidence="2 3">
    <name type="scientific">Mytilus coruscus</name>
    <name type="common">Sea mussel</name>
    <dbReference type="NCBI Taxonomy" id="42192"/>
    <lineage>
        <taxon>Eukaryota</taxon>
        <taxon>Metazoa</taxon>
        <taxon>Spiralia</taxon>
        <taxon>Lophotrochozoa</taxon>
        <taxon>Mollusca</taxon>
        <taxon>Bivalvia</taxon>
        <taxon>Autobranchia</taxon>
        <taxon>Pteriomorphia</taxon>
        <taxon>Mytilida</taxon>
        <taxon>Mytiloidea</taxon>
        <taxon>Mytilidae</taxon>
        <taxon>Mytilinae</taxon>
        <taxon>Mytilus</taxon>
    </lineage>
</organism>
<dbReference type="AlphaFoldDB" id="A0A6J8EB79"/>
<name>A0A6J8EB79_MYTCO</name>
<protein>
    <submittedName>
        <fullName evidence="2">Uncharacterized protein</fullName>
    </submittedName>
</protein>
<feature type="transmembrane region" description="Helical" evidence="1">
    <location>
        <begin position="174"/>
        <end position="197"/>
    </location>
</feature>
<reference evidence="2 3" key="1">
    <citation type="submission" date="2020-06" db="EMBL/GenBank/DDBJ databases">
        <authorList>
            <person name="Li R."/>
            <person name="Bekaert M."/>
        </authorList>
    </citation>
    <scope>NUCLEOTIDE SEQUENCE [LARGE SCALE GENOMIC DNA]</scope>
    <source>
        <strain evidence="3">wild</strain>
    </source>
</reference>
<keyword evidence="1" id="KW-0472">Membrane</keyword>
<gene>
    <name evidence="2" type="ORF">MCOR_50538</name>
</gene>
<sequence>MCQAGLAVEQIVKSKQGNVNLDYVTLRAKTQEDNCTCLVFIENQSWSSFQMYIEPYGTLQSSAPKESECGMELYLEFYYMEKVHTDLNMDPIKCTSGQTARAFSLTRNKRVKIYIKIHVSGENGTLKIVCGVPGVIPSTRYTTPQSLDQFTISSGIDQSKSLGSPVNHSDDSTVYIASGASAGVVVIAATAIAIFFCKRHQSKRKPPVSIDNVNLQYDSLSEPRNVSNYSTLNCTQADNQQYELVETQT</sequence>
<proteinExistence type="predicted"/>
<keyword evidence="3" id="KW-1185">Reference proteome</keyword>
<evidence type="ECO:0000313" key="2">
    <source>
        <dbReference type="EMBL" id="CAC5418079.1"/>
    </source>
</evidence>
<keyword evidence="1" id="KW-0812">Transmembrane</keyword>
<evidence type="ECO:0000313" key="3">
    <source>
        <dbReference type="Proteomes" id="UP000507470"/>
    </source>
</evidence>
<dbReference type="EMBL" id="CACVKT020008862">
    <property type="protein sequence ID" value="CAC5418079.1"/>
    <property type="molecule type" value="Genomic_DNA"/>
</dbReference>